<dbReference type="InterPro" id="IPR029016">
    <property type="entry name" value="GAF-like_dom_sf"/>
</dbReference>
<feature type="region of interest" description="Disordered" evidence="4">
    <location>
        <begin position="1"/>
        <end position="48"/>
    </location>
</feature>
<evidence type="ECO:0000259" key="5">
    <source>
        <dbReference type="PROSITE" id="PS51077"/>
    </source>
</evidence>
<dbReference type="Proteomes" id="UP000239990">
    <property type="component" value="Unassembled WGS sequence"/>
</dbReference>
<keyword evidence="2" id="KW-0238">DNA-binding</keyword>
<dbReference type="EMBL" id="PREU01000005">
    <property type="protein sequence ID" value="PPA75738.1"/>
    <property type="molecule type" value="Genomic_DNA"/>
</dbReference>
<dbReference type="GO" id="GO:0003677">
    <property type="term" value="F:DNA binding"/>
    <property type="evidence" value="ECO:0007669"/>
    <property type="project" value="UniProtKB-KW"/>
</dbReference>
<accession>A0A2S5GS26</accession>
<feature type="compositionally biased region" description="Low complexity" evidence="4">
    <location>
        <begin position="35"/>
        <end position="45"/>
    </location>
</feature>
<dbReference type="Gene3D" id="3.30.450.40">
    <property type="match status" value="1"/>
</dbReference>
<dbReference type="OrthoDB" id="13103at2"/>
<organism evidence="7 8">
    <name type="scientific">Achromobacter spanius</name>
    <dbReference type="NCBI Taxonomy" id="217203"/>
    <lineage>
        <taxon>Bacteria</taxon>
        <taxon>Pseudomonadati</taxon>
        <taxon>Pseudomonadota</taxon>
        <taxon>Betaproteobacteria</taxon>
        <taxon>Burkholderiales</taxon>
        <taxon>Alcaligenaceae</taxon>
        <taxon>Achromobacter</taxon>
    </lineage>
</organism>
<dbReference type="InterPro" id="IPR005471">
    <property type="entry name" value="Tscrpt_reg_IclR_N"/>
</dbReference>
<dbReference type="InterPro" id="IPR036390">
    <property type="entry name" value="WH_DNA-bd_sf"/>
</dbReference>
<keyword evidence="1" id="KW-0805">Transcription regulation</keyword>
<dbReference type="GO" id="GO:0003700">
    <property type="term" value="F:DNA-binding transcription factor activity"/>
    <property type="evidence" value="ECO:0007669"/>
    <property type="project" value="TreeGrafter"/>
</dbReference>
<keyword evidence="3" id="KW-0804">Transcription</keyword>
<dbReference type="PANTHER" id="PTHR30136">
    <property type="entry name" value="HELIX-TURN-HELIX TRANSCRIPTIONAL REGULATOR, ICLR FAMILY"/>
    <property type="match status" value="1"/>
</dbReference>
<reference evidence="7 8" key="1">
    <citation type="submission" date="2018-02" db="EMBL/GenBank/DDBJ databases">
        <title>Draft Genome of Achromobacter spanius stain 6.</title>
        <authorList>
            <person name="Gunasekera T.S."/>
            <person name="Radwan O."/>
            <person name="Ruiz O.N."/>
        </authorList>
    </citation>
    <scope>NUCLEOTIDE SEQUENCE [LARGE SCALE GENOMIC DNA]</scope>
    <source>
        <strain evidence="7 8">6</strain>
    </source>
</reference>
<dbReference type="Pfam" id="PF09339">
    <property type="entry name" value="HTH_IclR"/>
    <property type="match status" value="1"/>
</dbReference>
<dbReference type="Gene3D" id="1.10.10.10">
    <property type="entry name" value="Winged helix-like DNA-binding domain superfamily/Winged helix DNA-binding domain"/>
    <property type="match status" value="1"/>
</dbReference>
<dbReference type="AlphaFoldDB" id="A0A2S5GS26"/>
<sequence>MERNMQLRFQNRSAASAPEPSASGHPASGHPASGQQQQQHQHQQQEAARSLRALLVLDHLARAQHPPTLAQLAQRLDMPKTTLMRLLAAMQRAGFVAATPTEQGYVPGPQATSLALATLSASAFTRACRAVLAQLVGTLGETCNLTAPDGDRVVYMERVETSEPLRLFFAVGSHVPMHCTASGKLFLASMSRLERGRVLARLPLTRNTPRTFTDPTKLDEELERLAARGIGIDNEEFVRGMSAVAVPIRDAEDRVVAAVACHAPTARVMLDDLLRAVPVLQRAAQSLHEVLALHRPGV</sequence>
<comment type="caution">
    <text evidence="7">The sequence shown here is derived from an EMBL/GenBank/DDBJ whole genome shotgun (WGS) entry which is preliminary data.</text>
</comment>
<dbReference type="SUPFAM" id="SSF55781">
    <property type="entry name" value="GAF domain-like"/>
    <property type="match status" value="1"/>
</dbReference>
<dbReference type="InterPro" id="IPR050707">
    <property type="entry name" value="HTH_MetabolicPath_Reg"/>
</dbReference>
<dbReference type="PANTHER" id="PTHR30136:SF24">
    <property type="entry name" value="HTH-TYPE TRANSCRIPTIONAL REPRESSOR ALLR"/>
    <property type="match status" value="1"/>
</dbReference>
<evidence type="ECO:0000256" key="2">
    <source>
        <dbReference type="ARBA" id="ARBA00023125"/>
    </source>
</evidence>
<evidence type="ECO:0000313" key="7">
    <source>
        <dbReference type="EMBL" id="PPA75738.1"/>
    </source>
</evidence>
<feature type="compositionally biased region" description="Low complexity" evidence="4">
    <location>
        <begin position="13"/>
        <end position="28"/>
    </location>
</feature>
<gene>
    <name evidence="7" type="ORF">C4E15_13200</name>
</gene>
<name>A0A2S5GS26_9BURK</name>
<dbReference type="InterPro" id="IPR036388">
    <property type="entry name" value="WH-like_DNA-bd_sf"/>
</dbReference>
<feature type="domain" description="IclR-ED" evidence="6">
    <location>
        <begin position="110"/>
        <end position="293"/>
    </location>
</feature>
<dbReference type="SUPFAM" id="SSF46785">
    <property type="entry name" value="Winged helix' DNA-binding domain"/>
    <property type="match status" value="1"/>
</dbReference>
<feature type="domain" description="HTH iclR-type" evidence="5">
    <location>
        <begin position="47"/>
        <end position="109"/>
    </location>
</feature>
<dbReference type="RefSeq" id="WP_104143839.1">
    <property type="nucleotide sequence ID" value="NZ_PREU01000005.1"/>
</dbReference>
<dbReference type="PROSITE" id="PS51077">
    <property type="entry name" value="HTH_ICLR"/>
    <property type="match status" value="1"/>
</dbReference>
<dbReference type="InterPro" id="IPR014757">
    <property type="entry name" value="Tscrpt_reg_IclR_C"/>
</dbReference>
<dbReference type="SMART" id="SM00346">
    <property type="entry name" value="HTH_ICLR"/>
    <property type="match status" value="1"/>
</dbReference>
<evidence type="ECO:0000259" key="6">
    <source>
        <dbReference type="PROSITE" id="PS51078"/>
    </source>
</evidence>
<evidence type="ECO:0000256" key="3">
    <source>
        <dbReference type="ARBA" id="ARBA00023163"/>
    </source>
</evidence>
<evidence type="ECO:0000256" key="1">
    <source>
        <dbReference type="ARBA" id="ARBA00023015"/>
    </source>
</evidence>
<dbReference type="PROSITE" id="PS51078">
    <property type="entry name" value="ICLR_ED"/>
    <property type="match status" value="1"/>
</dbReference>
<dbReference type="Pfam" id="PF01614">
    <property type="entry name" value="IclR_C"/>
    <property type="match status" value="1"/>
</dbReference>
<evidence type="ECO:0000313" key="8">
    <source>
        <dbReference type="Proteomes" id="UP000239990"/>
    </source>
</evidence>
<protein>
    <submittedName>
        <fullName evidence="7">IclR family transcriptional regulator</fullName>
    </submittedName>
</protein>
<proteinExistence type="predicted"/>
<evidence type="ECO:0000256" key="4">
    <source>
        <dbReference type="SAM" id="MobiDB-lite"/>
    </source>
</evidence>
<dbReference type="GO" id="GO:0045892">
    <property type="term" value="P:negative regulation of DNA-templated transcription"/>
    <property type="evidence" value="ECO:0007669"/>
    <property type="project" value="TreeGrafter"/>
</dbReference>